<dbReference type="Pfam" id="PF21680">
    <property type="entry name" value="GIDA_C_1st"/>
    <property type="match status" value="1"/>
</dbReference>
<dbReference type="Pfam" id="PF13932">
    <property type="entry name" value="SAM_GIDA_C"/>
    <property type="match status" value="1"/>
</dbReference>
<gene>
    <name evidence="12" type="primary">mnmG</name>
    <name evidence="12" type="ordered locus">ZICARI_003</name>
</gene>
<evidence type="ECO:0000256" key="1">
    <source>
        <dbReference type="ARBA" id="ARBA00001974"/>
    </source>
</evidence>
<protein>
    <recommendedName>
        <fullName evidence="4">tRNA uridine 5-carboxymethylaminomethyl modification enzyme MnmG</fullName>
    </recommendedName>
    <alternativeName>
        <fullName evidence="10">Glucose-inhibited division protein A</fullName>
    </alternativeName>
</protein>
<comment type="subunit">
    <text evidence="9">Homodimer. Heterotetramer of two MnmE and two MnmG subunits.</text>
</comment>
<dbReference type="Gene3D" id="1.10.150.570">
    <property type="entry name" value="GidA associated domain, C-terminal subdomain"/>
    <property type="match status" value="1"/>
</dbReference>
<dbReference type="Gene3D" id="3.50.50.60">
    <property type="entry name" value="FAD/NAD(P)-binding domain"/>
    <property type="match status" value="2"/>
</dbReference>
<dbReference type="InterPro" id="IPR044920">
    <property type="entry name" value="MnmG_C_subdom_sf"/>
</dbReference>
<dbReference type="InterPro" id="IPR004416">
    <property type="entry name" value="MnmG"/>
</dbReference>
<comment type="similarity">
    <text evidence="3">Belongs to the MnmG family.</text>
</comment>
<dbReference type="GO" id="GO:0005829">
    <property type="term" value="C:cytosol"/>
    <property type="evidence" value="ECO:0007669"/>
    <property type="project" value="TreeGrafter"/>
</dbReference>
<keyword evidence="13" id="KW-1185">Reference proteome</keyword>
<evidence type="ECO:0000256" key="8">
    <source>
        <dbReference type="ARBA" id="ARBA00023027"/>
    </source>
</evidence>
<dbReference type="GO" id="GO:0002098">
    <property type="term" value="P:tRNA wobble uridine modification"/>
    <property type="evidence" value="ECO:0007669"/>
    <property type="project" value="InterPro"/>
</dbReference>
<evidence type="ECO:0000256" key="6">
    <source>
        <dbReference type="ARBA" id="ARBA00022694"/>
    </source>
</evidence>
<reference evidence="12 13" key="1">
    <citation type="journal article" date="2010" name="Genome Biol. Evol.">
        <title>Functional convergence in reduced genomes of bacterial symbionts spanning 200 My of evolution.</title>
        <authorList>
            <person name="McCutcheon J.P."/>
            <person name="Moran N.A."/>
        </authorList>
    </citation>
    <scope>NUCLEOTIDE SEQUENCE [LARGE SCALE GENOMIC DNA]</scope>
    <source>
        <strain evidence="12 13">CARI</strain>
    </source>
</reference>
<dbReference type="PROSITE" id="PS01281">
    <property type="entry name" value="GIDA_2"/>
    <property type="match status" value="1"/>
</dbReference>
<dbReference type="SUPFAM" id="SSF51905">
    <property type="entry name" value="FAD/NAD(P)-binding domain"/>
    <property type="match status" value="1"/>
</dbReference>
<reference key="2">
    <citation type="submission" date="2010-08" db="EMBL/GenBank/DDBJ databases">
        <title>Functional convergence in reduced genomes of bacterial symbionts spanning 200 million years of evolution.</title>
        <authorList>
            <person name="McCutcheon J.P."/>
            <person name="Moran N.A."/>
        </authorList>
    </citation>
    <scope>NUCLEOTIDE SEQUENCE</scope>
    <source>
        <strain>CARI</strain>
    </source>
</reference>
<comment type="function">
    <text evidence="2">NAD-binding protein involved in the addition of a carboxymethylaminomethyl (cmnm) group at the wobble position (U34) of certain tRNAs, forming tRNA-cmnm(5)s(2)U34.</text>
</comment>
<evidence type="ECO:0000256" key="4">
    <source>
        <dbReference type="ARBA" id="ARBA00020461"/>
    </source>
</evidence>
<dbReference type="InterPro" id="IPR026904">
    <property type="entry name" value="MnmG_C"/>
</dbReference>
<dbReference type="InterPro" id="IPR002218">
    <property type="entry name" value="MnmG-rel"/>
</dbReference>
<keyword evidence="7" id="KW-0274">FAD</keyword>
<dbReference type="InterPro" id="IPR049312">
    <property type="entry name" value="GIDA_C_N"/>
</dbReference>
<dbReference type="GO" id="GO:0050660">
    <property type="term" value="F:flavin adenine dinucleotide binding"/>
    <property type="evidence" value="ECO:0007669"/>
    <property type="project" value="InterPro"/>
</dbReference>
<dbReference type="PANTHER" id="PTHR11806:SF0">
    <property type="entry name" value="PROTEIN MTO1 HOMOLOG, MITOCHONDRIAL"/>
    <property type="match status" value="1"/>
</dbReference>
<dbReference type="EMBL" id="CP002161">
    <property type="protein sequence ID" value="ADM89637.1"/>
    <property type="molecule type" value="Genomic_DNA"/>
</dbReference>
<evidence type="ECO:0000256" key="3">
    <source>
        <dbReference type="ARBA" id="ARBA00007653"/>
    </source>
</evidence>
<sequence length="624" mass="72355">MKFIKKFDVIIIGGGHAGIEAANICSNMNSITLLISNNIELIGELSCNPSIGGIGKSHLVKEIDSLGGIMGICSDESSINFQILNYSKGNAVKSTRVQLDRKIYKDSIINKLKNKKNLFLFQGIIDDIIIEKNIVLGIKTKNNFIFLSKCLIITTGTFFNPLIHIGNYSYISGRLGENLNSKLFEKLKKFGFQYSTLKTGTPPRLDGKSINFLKLKKQFLNSNIQYFSILSDNKIKKKQINCWITNTNFYTYYIIKKNIYQSSLFNGNINSIGPRYCPSIEDKINKFGKKKHKIFLEPEGLNSNEFYPNGISNSLPIEIQIKILRTLNGLENVNITRPGYSIEYNYFIGNHLKHSLESKIISNLFFAGQINGTTGYEEAASQGIIAGINASLKSNNKKKWYPKRYQAYIGVLIDDLIKKKINEPYRIFTTSSEYKLNLREDNVYLRLTEIGRKLKCVKNKQWFLFKKKKKIFKKKIRLLKTNLLTFNNIKNSKINFLFNNIKKKNIYSFFEIINKFKLNYDNFFNIFTNNNFKYKIFENDIKEQIENFCKYYGYYNKQLKNILKINKNKNYKINKNLNYNFIKSLSKEAKIKFNILKPNNLKEALSISGIDFNDILNLFFYIKK</sequence>
<evidence type="ECO:0000313" key="13">
    <source>
        <dbReference type="Proteomes" id="UP000001303"/>
    </source>
</evidence>
<comment type="cofactor">
    <cofactor evidence="1">
        <name>FAD</name>
        <dbReference type="ChEBI" id="CHEBI:57692"/>
    </cofactor>
</comment>
<dbReference type="SMART" id="SM01228">
    <property type="entry name" value="GIDA_assoc_3"/>
    <property type="match status" value="1"/>
</dbReference>
<evidence type="ECO:0000256" key="5">
    <source>
        <dbReference type="ARBA" id="ARBA00022630"/>
    </source>
</evidence>
<dbReference type="InterPro" id="IPR020595">
    <property type="entry name" value="MnmG-rel_CS"/>
</dbReference>
<dbReference type="GO" id="GO:0030488">
    <property type="term" value="P:tRNA methylation"/>
    <property type="evidence" value="ECO:0007669"/>
    <property type="project" value="TreeGrafter"/>
</dbReference>
<dbReference type="Pfam" id="PF01134">
    <property type="entry name" value="GIDA"/>
    <property type="match status" value="1"/>
</dbReference>
<dbReference type="PANTHER" id="PTHR11806">
    <property type="entry name" value="GLUCOSE INHIBITED DIVISION PROTEIN A"/>
    <property type="match status" value="1"/>
</dbReference>
<keyword evidence="8" id="KW-0520">NAD</keyword>
<keyword evidence="6" id="KW-0819">tRNA processing</keyword>
<evidence type="ECO:0000256" key="10">
    <source>
        <dbReference type="ARBA" id="ARBA00031800"/>
    </source>
</evidence>
<evidence type="ECO:0000256" key="2">
    <source>
        <dbReference type="ARBA" id="ARBA00003717"/>
    </source>
</evidence>
<keyword evidence="5" id="KW-0285">Flavoprotein</keyword>
<feature type="domain" description="tRNA uridine 5-carboxymethylaminomethyl modification enzyme C-terminal subdomain" evidence="11">
    <location>
        <begin position="549"/>
        <end position="620"/>
    </location>
</feature>
<evidence type="ECO:0000256" key="7">
    <source>
        <dbReference type="ARBA" id="ARBA00022827"/>
    </source>
</evidence>
<dbReference type="STRING" id="871271.ZICARI_003"/>
<name>E0TIL0_ZINIC</name>
<evidence type="ECO:0000256" key="9">
    <source>
        <dbReference type="ARBA" id="ARBA00025948"/>
    </source>
</evidence>
<accession>E0TIL0</accession>
<dbReference type="HOGENOM" id="CLU_007831_0_0_4"/>
<dbReference type="FunFam" id="3.50.50.60:FF:000002">
    <property type="entry name" value="tRNA uridine 5-carboxymethylaminomethyl modification enzyme MnmG"/>
    <property type="match status" value="1"/>
</dbReference>
<dbReference type="InterPro" id="IPR040131">
    <property type="entry name" value="MnmG_N"/>
</dbReference>
<proteinExistence type="inferred from homology"/>
<dbReference type="InterPro" id="IPR047001">
    <property type="entry name" value="MnmG_C_subdom"/>
</dbReference>
<dbReference type="AlphaFoldDB" id="E0TIL0"/>
<dbReference type="KEGG" id="zin:ZICARI_003"/>
<dbReference type="PROSITE" id="PS01280">
    <property type="entry name" value="GIDA_1"/>
    <property type="match status" value="1"/>
</dbReference>
<evidence type="ECO:0000259" key="11">
    <source>
        <dbReference type="SMART" id="SM01228"/>
    </source>
</evidence>
<dbReference type="NCBIfam" id="TIGR00136">
    <property type="entry name" value="mnmG_gidA"/>
    <property type="match status" value="1"/>
</dbReference>
<dbReference type="InterPro" id="IPR036188">
    <property type="entry name" value="FAD/NAD-bd_sf"/>
</dbReference>
<dbReference type="Proteomes" id="UP000001303">
    <property type="component" value="Chromosome"/>
</dbReference>
<organism evidence="12 13">
    <name type="scientific">Zinderia insecticola (strain CARI)</name>
    <dbReference type="NCBI Taxonomy" id="871271"/>
    <lineage>
        <taxon>Bacteria</taxon>
        <taxon>Pseudomonadati</taxon>
        <taxon>Pseudomonadota</taxon>
        <taxon>Betaproteobacteria</taxon>
        <taxon>Burkholderiales</taxon>
        <taxon>Oxalobacteraceae</taxon>
        <taxon>Candidatus Zinderia</taxon>
    </lineage>
</organism>
<evidence type="ECO:0000313" key="12">
    <source>
        <dbReference type="EMBL" id="ADM89637.1"/>
    </source>
</evidence>